<proteinExistence type="inferred from homology"/>
<keyword evidence="4" id="KW-1185">Reference proteome</keyword>
<organism evidence="3 4">
    <name type="scientific">Tanacetum coccineum</name>
    <dbReference type="NCBI Taxonomy" id="301880"/>
    <lineage>
        <taxon>Eukaryota</taxon>
        <taxon>Viridiplantae</taxon>
        <taxon>Streptophyta</taxon>
        <taxon>Embryophyta</taxon>
        <taxon>Tracheophyta</taxon>
        <taxon>Spermatophyta</taxon>
        <taxon>Magnoliopsida</taxon>
        <taxon>eudicotyledons</taxon>
        <taxon>Gunneridae</taxon>
        <taxon>Pentapetalae</taxon>
        <taxon>asterids</taxon>
        <taxon>campanulids</taxon>
        <taxon>Asterales</taxon>
        <taxon>Asteraceae</taxon>
        <taxon>Asteroideae</taxon>
        <taxon>Anthemideae</taxon>
        <taxon>Anthemidinae</taxon>
        <taxon>Tanacetum</taxon>
    </lineage>
</organism>
<dbReference type="InterPro" id="IPR004000">
    <property type="entry name" value="Actin"/>
</dbReference>
<dbReference type="Pfam" id="PF00022">
    <property type="entry name" value="Actin"/>
    <property type="match status" value="1"/>
</dbReference>
<dbReference type="EMBL" id="BQNB010011640">
    <property type="protein sequence ID" value="GJS93204.1"/>
    <property type="molecule type" value="Genomic_DNA"/>
</dbReference>
<sequence length="994" mass="113999">MPFICKTKRQTDYNLKPSSCLIVIDNGSSYFRIGWAGESEPRIIFRNIVQRPRHKFTGETETVVGDHDLALLRYFDCTRSGPRSAFENDVVYQFEIMEYILDFAFDRLGADRSPINHPILMTECACNAVHSRSKMVELLFDTYGVPSIAFGVDAAFSYTYNQQRGICDKDGLAICSGFNTSHVIPFINLEPVYEACCRTNVGGYHTRAKEAEENTRYWQLSWTPTPVEEPTSEEEVARKAALRERQGQRLLILTYQYAVFIKEDTAYTCTHQRPRRKQDQYAKAREDEGDMDVSWDITIKDIERLSQFLTPTIHALPNLEPVMPLGPFHDTEEIIREREQDYDIPLNDGEDFSDITKVAEIENDNPVKDVMELSDIKTYDCETFIRKLLHQVPAARMQISSLTRPGNRQYPLLIGLFDPLFSRNQGASVKALEIQIGQISKVLQERGSGGLPSSTKINPRDHVKSISTTVESEVYPIRRIKPLQYVVSMPQNSSKFFQKRWLMLRFLSRLYDSCWNEEEESEELHNLHVYSYESSILEDNLPQKEKDPGSFTLPCFINNVCFNKALADLGASVSVMAYSTYITLRLGSLVPTKLIVELANRTVKHPKGIAENVLVGIDKFTFPIDFLVLNMPEDIKTSLILGRPFLSMAHAKIHVFKRKIALRVGNEKVVFQTRLMGEALIMNRSQDPDYRDFLKLNDLNEPLELRRNQVVELRPTIKEGEVIDAPIEETVKARKDSNEIVDRIKDYPTFCDHDRKIHVDGAYNLKFSCMIGYKHLDANFFPLLSINMMSKSIYNSIMKDKMEFKGKNVVGAFMNVPIFVGTFCVVIDFAVMENMYAYRDKEMGDVIVRKEFCKEIGVKAKQFEGMITIYNGNDEVSAQDELDGISHSYKKLKRFYKGVLNLGPEYIKDEKVKEWLTHGHCLPGDNPACNFNFIEFVFPIDQYNVFTTIGYSVFTTIGYGVLNPTGRYPVLYFPAFKYVVSCLNTAYSYNDTAY</sequence>
<keyword evidence="2" id="KW-1133">Transmembrane helix</keyword>
<name>A0ABQ4ZSD4_9ASTR</name>
<dbReference type="PANTHER" id="PTHR33067">
    <property type="entry name" value="RNA-DIRECTED DNA POLYMERASE-RELATED"/>
    <property type="match status" value="1"/>
</dbReference>
<reference evidence="3" key="2">
    <citation type="submission" date="2022-01" db="EMBL/GenBank/DDBJ databases">
        <authorList>
            <person name="Yamashiro T."/>
            <person name="Shiraishi A."/>
            <person name="Satake H."/>
            <person name="Nakayama K."/>
        </authorList>
    </citation>
    <scope>NUCLEOTIDE SEQUENCE</scope>
</reference>
<evidence type="ECO:0000313" key="3">
    <source>
        <dbReference type="EMBL" id="GJS93204.1"/>
    </source>
</evidence>
<reference evidence="3" key="1">
    <citation type="journal article" date="2022" name="Int. J. Mol. Sci.">
        <title>Draft Genome of Tanacetum Coccineum: Genomic Comparison of Closely Related Tanacetum-Family Plants.</title>
        <authorList>
            <person name="Yamashiro T."/>
            <person name="Shiraishi A."/>
            <person name="Nakayama K."/>
            <person name="Satake H."/>
        </authorList>
    </citation>
    <scope>NUCLEOTIDE SEQUENCE</scope>
</reference>
<accession>A0ABQ4ZSD4</accession>
<keyword evidence="2" id="KW-0472">Membrane</keyword>
<protein>
    <submittedName>
        <fullName evidence="3">Actin-related protein 5 isoform X1</fullName>
    </submittedName>
</protein>
<feature type="transmembrane region" description="Helical" evidence="2">
    <location>
        <begin position="809"/>
        <end position="831"/>
    </location>
</feature>
<dbReference type="SMART" id="SM00268">
    <property type="entry name" value="ACTIN"/>
    <property type="match status" value="1"/>
</dbReference>
<dbReference type="Proteomes" id="UP001151760">
    <property type="component" value="Unassembled WGS sequence"/>
</dbReference>
<dbReference type="CDD" id="cd00303">
    <property type="entry name" value="retropepsin_like"/>
    <property type="match status" value="1"/>
</dbReference>
<dbReference type="InterPro" id="IPR021109">
    <property type="entry name" value="Peptidase_aspartic_dom_sf"/>
</dbReference>
<dbReference type="PANTHER" id="PTHR33067:SF35">
    <property type="entry name" value="ASPARTIC PEPTIDASE DDI1-TYPE DOMAIN-CONTAINING PROTEIN"/>
    <property type="match status" value="1"/>
</dbReference>
<comment type="similarity">
    <text evidence="1">Belongs to the actin family.</text>
</comment>
<gene>
    <name evidence="3" type="ORF">Tco_0800172</name>
</gene>
<comment type="caution">
    <text evidence="3">The sequence shown here is derived from an EMBL/GenBank/DDBJ whole genome shotgun (WGS) entry which is preliminary data.</text>
</comment>
<dbReference type="Gene3D" id="3.30.420.40">
    <property type="match status" value="1"/>
</dbReference>
<evidence type="ECO:0000256" key="2">
    <source>
        <dbReference type="SAM" id="Phobius"/>
    </source>
</evidence>
<evidence type="ECO:0000256" key="1">
    <source>
        <dbReference type="RuleBase" id="RU000487"/>
    </source>
</evidence>
<keyword evidence="2" id="KW-0812">Transmembrane</keyword>
<dbReference type="SUPFAM" id="SSF53067">
    <property type="entry name" value="Actin-like ATPase domain"/>
    <property type="match status" value="1"/>
</dbReference>
<dbReference type="Gene3D" id="2.40.70.10">
    <property type="entry name" value="Acid Proteases"/>
    <property type="match status" value="1"/>
</dbReference>
<evidence type="ECO:0000313" key="4">
    <source>
        <dbReference type="Proteomes" id="UP001151760"/>
    </source>
</evidence>
<dbReference type="InterPro" id="IPR043129">
    <property type="entry name" value="ATPase_NBD"/>
</dbReference>